<dbReference type="InParanoid" id="D3B5N7"/>
<evidence type="ECO:0000313" key="2">
    <source>
        <dbReference type="Proteomes" id="UP000001396"/>
    </source>
</evidence>
<sequence>MTADNIPKVTIEKHLPEGFEKLLGTYEQEFTKKYQFIKESNAKKVEIRTYQDILGECFFTQKQNYMMNCRTIALEYLELIKYPAQHKIIEQQ</sequence>
<dbReference type="AlphaFoldDB" id="D3B5N7"/>
<dbReference type="RefSeq" id="XP_020435302.1">
    <property type="nucleotide sequence ID" value="XM_020574888.1"/>
</dbReference>
<accession>D3B5N7</accession>
<comment type="caution">
    <text evidence="1">The sequence shown here is derived from an EMBL/GenBank/DDBJ whole genome shotgun (WGS) entry which is preliminary data.</text>
</comment>
<dbReference type="Proteomes" id="UP000001396">
    <property type="component" value="Unassembled WGS sequence"/>
</dbReference>
<protein>
    <submittedName>
        <fullName evidence="1">Uncharacterized protein</fullName>
    </submittedName>
</protein>
<dbReference type="FunCoup" id="D3B5N7">
    <property type="interactions" value="421"/>
</dbReference>
<dbReference type="GeneID" id="31359462"/>
<keyword evidence="2" id="KW-1185">Reference proteome</keyword>
<reference evidence="1 2" key="1">
    <citation type="journal article" date="2011" name="Genome Res.">
        <title>Phylogeny-wide analysis of social amoeba genomes highlights ancient origins for complex intercellular communication.</title>
        <authorList>
            <person name="Heidel A.J."/>
            <person name="Lawal H.M."/>
            <person name="Felder M."/>
            <person name="Schilde C."/>
            <person name="Helps N.R."/>
            <person name="Tunggal B."/>
            <person name="Rivero F."/>
            <person name="John U."/>
            <person name="Schleicher M."/>
            <person name="Eichinger L."/>
            <person name="Platzer M."/>
            <person name="Noegel A.A."/>
            <person name="Schaap P."/>
            <person name="Gloeckner G."/>
        </authorList>
    </citation>
    <scope>NUCLEOTIDE SEQUENCE [LARGE SCALE GENOMIC DNA]</scope>
    <source>
        <strain evidence="2">ATCC 26659 / Pp 5 / PN500</strain>
    </source>
</reference>
<evidence type="ECO:0000313" key="1">
    <source>
        <dbReference type="EMBL" id="EFA83185.1"/>
    </source>
</evidence>
<proteinExistence type="predicted"/>
<organism evidence="1 2">
    <name type="scientific">Heterostelium pallidum (strain ATCC 26659 / Pp 5 / PN500)</name>
    <name type="common">Cellular slime mold</name>
    <name type="synonym">Polysphondylium pallidum</name>
    <dbReference type="NCBI Taxonomy" id="670386"/>
    <lineage>
        <taxon>Eukaryota</taxon>
        <taxon>Amoebozoa</taxon>
        <taxon>Evosea</taxon>
        <taxon>Eumycetozoa</taxon>
        <taxon>Dictyostelia</taxon>
        <taxon>Acytosteliales</taxon>
        <taxon>Acytosteliaceae</taxon>
        <taxon>Heterostelium</taxon>
    </lineage>
</organism>
<dbReference type="EMBL" id="ADBJ01000017">
    <property type="protein sequence ID" value="EFA83185.1"/>
    <property type="molecule type" value="Genomic_DNA"/>
</dbReference>
<gene>
    <name evidence="1" type="ORF">PPL_03975</name>
</gene>
<name>D3B5N7_HETP5</name>